<keyword evidence="3 10" id="KW-0436">Ligase</keyword>
<dbReference type="Pfam" id="PF00133">
    <property type="entry name" value="tRNA-synt_1"/>
    <property type="match status" value="1"/>
</dbReference>
<dbReference type="InterPro" id="IPR001412">
    <property type="entry name" value="aa-tRNA-synth_I_CS"/>
</dbReference>
<dbReference type="CDD" id="cd00818">
    <property type="entry name" value="IleRS_core"/>
    <property type="match status" value="1"/>
</dbReference>
<evidence type="ECO:0000256" key="6">
    <source>
        <dbReference type="ARBA" id="ARBA00022917"/>
    </source>
</evidence>
<feature type="binding site" evidence="10">
    <location>
        <position position="932"/>
    </location>
    <ligand>
        <name>Zn(2+)</name>
        <dbReference type="ChEBI" id="CHEBI:29105"/>
    </ligand>
</feature>
<dbReference type="SUPFAM" id="SSF52374">
    <property type="entry name" value="Nucleotidylyl transferase"/>
    <property type="match status" value="1"/>
</dbReference>
<feature type="domain" description="Methionyl/Valyl/Leucyl/Isoleucyl-tRNA synthetase anticodon-binding" evidence="13">
    <location>
        <begin position="704"/>
        <end position="859"/>
    </location>
</feature>
<dbReference type="Gene3D" id="3.90.740.10">
    <property type="entry name" value="Valyl/Leucyl/Isoleucyl-tRNA synthetase, editing domain"/>
    <property type="match status" value="1"/>
</dbReference>
<feature type="binding site" evidence="10">
    <location>
        <position position="571"/>
    </location>
    <ligand>
        <name>L-isoleucyl-5'-AMP</name>
        <dbReference type="ChEBI" id="CHEBI:178002"/>
    </ligand>
</feature>
<feature type="domain" description="Zinc finger FPG/IleRS-type" evidence="12">
    <location>
        <begin position="929"/>
        <end position="957"/>
    </location>
</feature>
<dbReference type="InterPro" id="IPR009080">
    <property type="entry name" value="tRNAsynth_Ia_anticodon-bd"/>
</dbReference>
<evidence type="ECO:0000313" key="15">
    <source>
        <dbReference type="Proteomes" id="UP000640725"/>
    </source>
</evidence>
<keyword evidence="6 10" id="KW-0648">Protein biosynthesis</keyword>
<dbReference type="GO" id="GO:0004822">
    <property type="term" value="F:isoleucine-tRNA ligase activity"/>
    <property type="evidence" value="ECO:0007669"/>
    <property type="project" value="UniProtKB-EC"/>
</dbReference>
<name>A0ABR9U6L7_9CYAN</name>
<keyword evidence="7 10" id="KW-0030">Aminoacyl-tRNA synthetase</keyword>
<feature type="binding site" evidence="10">
    <location>
        <position position="615"/>
    </location>
    <ligand>
        <name>ATP</name>
        <dbReference type="ChEBI" id="CHEBI:30616"/>
    </ligand>
</feature>
<dbReference type="EMBL" id="JADEWU010000003">
    <property type="protein sequence ID" value="MBE9142102.1"/>
    <property type="molecule type" value="Genomic_DNA"/>
</dbReference>
<evidence type="ECO:0000256" key="7">
    <source>
        <dbReference type="ARBA" id="ARBA00023146"/>
    </source>
</evidence>
<organism evidence="14 15">
    <name type="scientific">Planktothrix mougeotii LEGE 06226</name>
    <dbReference type="NCBI Taxonomy" id="1828728"/>
    <lineage>
        <taxon>Bacteria</taxon>
        <taxon>Bacillati</taxon>
        <taxon>Cyanobacteriota</taxon>
        <taxon>Cyanophyceae</taxon>
        <taxon>Oscillatoriophycideae</taxon>
        <taxon>Oscillatoriales</taxon>
        <taxon>Microcoleaceae</taxon>
        <taxon>Planktothrix</taxon>
    </lineage>
</organism>
<comment type="function">
    <text evidence="8 10">Catalyzes the attachment of isoleucine to tRNA(Ile). As IleRS can inadvertently accommodate and process structurally similar amino acids such as valine, to avoid such errors it has two additional distinct tRNA(Ile)-dependent editing activities. One activity is designated as 'pretransfer' editing and involves the hydrolysis of activated Val-AMP. The other activity is designated 'posttransfer' editing and involves deacylation of mischarged Val-tRNA(Ile).</text>
</comment>
<evidence type="ECO:0000259" key="11">
    <source>
        <dbReference type="Pfam" id="PF00133"/>
    </source>
</evidence>
<dbReference type="InterPro" id="IPR033708">
    <property type="entry name" value="Anticodon_Ile_BEm"/>
</dbReference>
<evidence type="ECO:0000256" key="2">
    <source>
        <dbReference type="ARBA" id="ARBA00022490"/>
    </source>
</evidence>
<gene>
    <name evidence="10 14" type="primary">ileS</name>
    <name evidence="14" type="ORF">IQ236_02560</name>
</gene>
<comment type="subcellular location">
    <subcellularLocation>
        <location evidence="10">Cytoplasm</location>
    </subcellularLocation>
</comment>
<keyword evidence="10" id="KW-0479">Metal-binding</keyword>
<dbReference type="HAMAP" id="MF_02002">
    <property type="entry name" value="Ile_tRNA_synth_type1"/>
    <property type="match status" value="1"/>
</dbReference>
<evidence type="ECO:0000256" key="3">
    <source>
        <dbReference type="ARBA" id="ARBA00022598"/>
    </source>
</evidence>
<dbReference type="InterPro" id="IPR010663">
    <property type="entry name" value="Znf_FPG/IleRS"/>
</dbReference>
<evidence type="ECO:0000256" key="8">
    <source>
        <dbReference type="ARBA" id="ARBA00025217"/>
    </source>
</evidence>
<dbReference type="Gene3D" id="1.10.730.20">
    <property type="match status" value="1"/>
</dbReference>
<reference evidence="14 15" key="1">
    <citation type="submission" date="2020-10" db="EMBL/GenBank/DDBJ databases">
        <authorList>
            <person name="Castelo-Branco R."/>
            <person name="Eusebio N."/>
            <person name="Adriana R."/>
            <person name="Vieira A."/>
            <person name="Brugerolle De Fraissinette N."/>
            <person name="Rezende De Castro R."/>
            <person name="Schneider M.P."/>
            <person name="Vasconcelos V."/>
            <person name="Leao P.N."/>
        </authorList>
    </citation>
    <scope>NUCLEOTIDE SEQUENCE [LARGE SCALE GENOMIC DNA]</scope>
    <source>
        <strain evidence="14 15">LEGE 06226</strain>
    </source>
</reference>
<feature type="binding site" evidence="10">
    <location>
        <position position="952"/>
    </location>
    <ligand>
        <name>Zn(2+)</name>
        <dbReference type="ChEBI" id="CHEBI:29105"/>
    </ligand>
</feature>
<proteinExistence type="inferred from homology"/>
<dbReference type="PANTHER" id="PTHR42765:SF1">
    <property type="entry name" value="ISOLEUCINE--TRNA LIGASE, MITOCHONDRIAL"/>
    <property type="match status" value="1"/>
</dbReference>
<dbReference type="Gene3D" id="1.10.10.830">
    <property type="entry name" value="Ile-tRNA synthetase CP2 domain-like"/>
    <property type="match status" value="1"/>
</dbReference>
<dbReference type="InterPro" id="IPR023585">
    <property type="entry name" value="Ile-tRNA-ligase_type1"/>
</dbReference>
<dbReference type="InterPro" id="IPR002300">
    <property type="entry name" value="aa-tRNA-synth_Ia"/>
</dbReference>
<feature type="short sequence motif" description="'HIGH' region" evidence="10">
    <location>
        <begin position="60"/>
        <end position="70"/>
    </location>
</feature>
<dbReference type="PANTHER" id="PTHR42765">
    <property type="entry name" value="SOLEUCYL-TRNA SYNTHETASE"/>
    <property type="match status" value="1"/>
</dbReference>
<keyword evidence="15" id="KW-1185">Reference proteome</keyword>
<dbReference type="Proteomes" id="UP000640725">
    <property type="component" value="Unassembled WGS sequence"/>
</dbReference>
<accession>A0ABR9U6L7</accession>
<evidence type="ECO:0000256" key="9">
    <source>
        <dbReference type="ARBA" id="ARBA00048359"/>
    </source>
</evidence>
<evidence type="ECO:0000256" key="4">
    <source>
        <dbReference type="ARBA" id="ARBA00022741"/>
    </source>
</evidence>
<comment type="subunit">
    <text evidence="10">Monomer.</text>
</comment>
<dbReference type="InterPro" id="IPR009008">
    <property type="entry name" value="Val/Leu/Ile-tRNA-synth_edit"/>
</dbReference>
<evidence type="ECO:0000256" key="10">
    <source>
        <dbReference type="HAMAP-Rule" id="MF_02002"/>
    </source>
</evidence>
<keyword evidence="4 10" id="KW-0547">Nucleotide-binding</keyword>
<keyword evidence="2 10" id="KW-0963">Cytoplasm</keyword>
<feature type="short sequence motif" description="'KMSKS' region" evidence="10">
    <location>
        <begin position="612"/>
        <end position="616"/>
    </location>
</feature>
<dbReference type="Gene3D" id="3.40.50.620">
    <property type="entry name" value="HUPs"/>
    <property type="match status" value="2"/>
</dbReference>
<evidence type="ECO:0000259" key="12">
    <source>
        <dbReference type="Pfam" id="PF06827"/>
    </source>
</evidence>
<evidence type="ECO:0000259" key="13">
    <source>
        <dbReference type="Pfam" id="PF08264"/>
    </source>
</evidence>
<comment type="caution">
    <text evidence="14">The sequence shown here is derived from an EMBL/GenBank/DDBJ whole genome shotgun (WGS) entry which is preliminary data.</text>
</comment>
<dbReference type="PROSITE" id="PS00178">
    <property type="entry name" value="AA_TRNA_LIGASE_I"/>
    <property type="match status" value="1"/>
</dbReference>
<dbReference type="Pfam" id="PF08264">
    <property type="entry name" value="Anticodon_1"/>
    <property type="match status" value="1"/>
</dbReference>
<feature type="binding site" evidence="10">
    <location>
        <position position="955"/>
    </location>
    <ligand>
        <name>Zn(2+)</name>
        <dbReference type="ChEBI" id="CHEBI:29105"/>
    </ligand>
</feature>
<dbReference type="SUPFAM" id="SSF47323">
    <property type="entry name" value="Anticodon-binding domain of a subclass of class I aminoacyl-tRNA synthetases"/>
    <property type="match status" value="1"/>
</dbReference>
<dbReference type="CDD" id="cd07960">
    <property type="entry name" value="Anticodon_Ia_Ile_BEm"/>
    <property type="match status" value="1"/>
</dbReference>
<comment type="similarity">
    <text evidence="1 10">Belongs to the class-I aminoacyl-tRNA synthetase family. IleS type 1 subfamily.</text>
</comment>
<dbReference type="InterPro" id="IPR002301">
    <property type="entry name" value="Ile-tRNA-ligase"/>
</dbReference>
<comment type="cofactor">
    <cofactor evidence="10">
        <name>Zn(2+)</name>
        <dbReference type="ChEBI" id="CHEBI:29105"/>
    </cofactor>
    <text evidence="10">Binds 1 zinc ion per subunit.</text>
</comment>
<dbReference type="InterPro" id="IPR013155">
    <property type="entry name" value="M/V/L/I-tRNA-synth_anticd-bd"/>
</dbReference>
<evidence type="ECO:0000313" key="14">
    <source>
        <dbReference type="EMBL" id="MBE9142102.1"/>
    </source>
</evidence>
<feature type="domain" description="Aminoacyl-tRNA synthetase class Ia" evidence="11">
    <location>
        <begin position="31"/>
        <end position="657"/>
    </location>
</feature>
<sequence>MTEAKSYKDTVNLPQTKFDMRANAVKREPEIQEFWAEQEIYQRLSENNPGELFILHDGPPYANGALHIGHALNKILKDIINRYQILQGRKVRYVPGWDCHGLPIELKVLQNMKAGEREQLTPLTLRHKARDFALQTVEQQKAGFKRYGVWGDWEHPYLTLKPEYEAAQIGVFGKMVLEGYIYRGRKPVHWSPSSKTALAEAELEYPEGHVSRSLFAAFKLLTVAEPLRELLTPFLSELGVAIWTTTPWTIPGNLAVAVNPALNYAVVEVGETEKPVQFKYLIVAEDLAEQLSTTLGYPLTIKATFKGKDLEHCTYKHPLFERESPIVLGGDYITTESGTGLVHTAPGHGQEDYIVGQKYGLPILSPVDDHGNFTSEAGKFEGLNVLGEGNGEIVEALIEVNSLLKEEPYQHKYPYDWRTKKPTIFRATEQWFASVEGFRDAALKAISEVKWIPAQGENRITSMVADRSDWCISRQRSWGVPIPVFYEEETNEPLLNESTINHVQTIIAEKGSDAWWELSVAELLPEEYRNNGKTYRKGTDTMDVWFDSGSSWAAVANQRPELRYPADMYLEGSDQHRGWFQSSLLTSVANYGHAPYKTVLTHGFVLDEKGMKMSKSLGNVVDPAIVIEGGKNQQQEPPYGADILRLWVSSVDYSSDVPLGKNILKQMGDVYRKIRNTARFLLGNLHDFDPSKDTVKYEELPDLDQYMLHRITEVFKEVTEAFESYQFFRFFQVIQNFCVVDLSNFYLDIAKDRLYISGVDGSRRRSCQTVLAVALENLAKAIAPVLCHMAEDIWQNVPYSTPHKSVFEAGWVTLEKHWEKPELGALWQQLRQIRSEVNVVLEKARQDKMIGASLEAKVLLFVADDNLRQRLQQMNPKTIQLKENNGVDELRYLLICSQVELLESAEALNGLQYCQQLEGLGIGVVKADGEKCDRCWNYSVHVGESKDDPTICERCVQALAGTF</sequence>
<comment type="catalytic activity">
    <reaction evidence="9 10">
        <text>tRNA(Ile) + L-isoleucine + ATP = L-isoleucyl-tRNA(Ile) + AMP + diphosphate</text>
        <dbReference type="Rhea" id="RHEA:11060"/>
        <dbReference type="Rhea" id="RHEA-COMP:9666"/>
        <dbReference type="Rhea" id="RHEA-COMP:9695"/>
        <dbReference type="ChEBI" id="CHEBI:30616"/>
        <dbReference type="ChEBI" id="CHEBI:33019"/>
        <dbReference type="ChEBI" id="CHEBI:58045"/>
        <dbReference type="ChEBI" id="CHEBI:78442"/>
        <dbReference type="ChEBI" id="CHEBI:78528"/>
        <dbReference type="ChEBI" id="CHEBI:456215"/>
        <dbReference type="EC" id="6.1.1.5"/>
    </reaction>
</comment>
<dbReference type="InterPro" id="IPR014729">
    <property type="entry name" value="Rossmann-like_a/b/a_fold"/>
</dbReference>
<dbReference type="PRINTS" id="PR00984">
    <property type="entry name" value="TRNASYNTHILE"/>
</dbReference>
<dbReference type="Pfam" id="PF06827">
    <property type="entry name" value="zf-FPG_IleRS"/>
    <property type="match status" value="1"/>
</dbReference>
<dbReference type="RefSeq" id="WP_193867822.1">
    <property type="nucleotide sequence ID" value="NZ_JADEWU010000003.1"/>
</dbReference>
<protein>
    <recommendedName>
        <fullName evidence="10">Isoleucine--tRNA ligase</fullName>
        <ecNumber evidence="10">6.1.1.5</ecNumber>
    </recommendedName>
    <alternativeName>
        <fullName evidence="10">Isoleucyl-tRNA synthetase</fullName>
        <shortName evidence="10">IleRS</shortName>
    </alternativeName>
</protein>
<dbReference type="NCBIfam" id="TIGR00392">
    <property type="entry name" value="ileS"/>
    <property type="match status" value="1"/>
</dbReference>
<comment type="domain">
    <text evidence="10">IleRS has two distinct active sites: one for aminoacylation and one for editing. The misactivated valine is translocated from the active site to the editing site, which sterically excludes the correctly activated isoleucine. The single editing site contains two valyl binding pockets, one specific for each substrate (Val-AMP or Val-tRNA(Ile)).</text>
</comment>
<keyword evidence="10" id="KW-0862">Zinc</keyword>
<keyword evidence="5 10" id="KW-0067">ATP-binding</keyword>
<feature type="binding site" evidence="10">
    <location>
        <position position="935"/>
    </location>
    <ligand>
        <name>Zn(2+)</name>
        <dbReference type="ChEBI" id="CHEBI:29105"/>
    </ligand>
</feature>
<evidence type="ECO:0000256" key="1">
    <source>
        <dbReference type="ARBA" id="ARBA00006887"/>
    </source>
</evidence>
<dbReference type="InterPro" id="IPR050081">
    <property type="entry name" value="Ile-tRNA_ligase"/>
</dbReference>
<evidence type="ECO:0000256" key="5">
    <source>
        <dbReference type="ARBA" id="ARBA00022840"/>
    </source>
</evidence>
<dbReference type="SUPFAM" id="SSF50677">
    <property type="entry name" value="ValRS/IleRS/LeuRS editing domain"/>
    <property type="match status" value="1"/>
</dbReference>
<dbReference type="EC" id="6.1.1.5" evidence="10"/>